<feature type="region of interest" description="Disordered" evidence="1">
    <location>
        <begin position="558"/>
        <end position="667"/>
    </location>
</feature>
<reference evidence="2" key="1">
    <citation type="submission" date="2021-01" db="EMBL/GenBank/DDBJ databases">
        <authorList>
            <person name="Corre E."/>
            <person name="Pelletier E."/>
            <person name="Niang G."/>
            <person name="Scheremetjew M."/>
            <person name="Finn R."/>
            <person name="Kale V."/>
            <person name="Holt S."/>
            <person name="Cochrane G."/>
            <person name="Meng A."/>
            <person name="Brown T."/>
            <person name="Cohen L."/>
        </authorList>
    </citation>
    <scope>NUCLEOTIDE SEQUENCE</scope>
    <source>
        <strain evidence="2">RCC927</strain>
    </source>
</reference>
<dbReference type="Pfam" id="PF00612">
    <property type="entry name" value="IQ"/>
    <property type="match status" value="4"/>
</dbReference>
<feature type="compositionally biased region" description="Low complexity" evidence="1">
    <location>
        <begin position="576"/>
        <end position="603"/>
    </location>
</feature>
<sequence>MSSPSPSLQRANFDAVKSRVRRASIAAEALAGERVRDAAVKHAKASSARRASQVAYEVSAQAIASLALGGVTADDIAAMEAAEAAEQAAAEAAVAAQMQARRATLEARKARRRSTLMGLIPVQELVDPAQSAAACVIQRYARGFLGRKRYDELRRATRQKRRKAVQRIERRYAAERMRRCARAMRLHVREVSGAVTTCASHYRAKMVRRNFLRARATRNAAALRIQQAWRDFDEAAAARRAAEASRRAAAATCVQKHWRAFVLRSCYREAKRLGVLREWAALLIQRRWRSLATRAQLHRVLHDATIEHKRVRGREEGAFLIQRVWRGHTTRACFVACRRRDSHMVRLWAARARRMQLEDGYGAVAALRAMRAIATEWDAASRIQAFYRGIRARRGMKGFVEEIARCAQVDKILEALVVEVVEEEEREEQSARVAGLSVLNEVVAEMAEEVGQEVEQEFKTALALLRKRGVRFATDWLHTHWGRPGWLALLVSSKPWAMDHLGTKGGGFVTASDGYVNRVAETEETWREPSQEHSWSAGAFHRPAAVAGGKRFLTTALRPPPPVSRPQGGRADDAQRATTAREAARRQVTAATRARPLTARAALQSETSSRVRRSGGFSLSRKAPRGVQEVGRSRSKSVDERPATIGTIRRPPTAGATGSGAAAARTRRLPLFQPRPRPRGVRKQVLPALCSSNTRRPHSAFVGESSLQWTAGAKPPRPPLARHLAKTLPAQPTATKPGTASRGATKKDGVWRGWLTGFGDIGASLNDVTATASAASQTAPRAHLNRRFGYVQYA</sequence>
<evidence type="ECO:0000313" key="2">
    <source>
        <dbReference type="EMBL" id="CAE0124295.1"/>
    </source>
</evidence>
<dbReference type="EMBL" id="HBHY01000058">
    <property type="protein sequence ID" value="CAE0124295.1"/>
    <property type="molecule type" value="Transcribed_RNA"/>
</dbReference>
<feature type="compositionally biased region" description="Low complexity" evidence="1">
    <location>
        <begin position="653"/>
        <end position="667"/>
    </location>
</feature>
<dbReference type="InterPro" id="IPR000048">
    <property type="entry name" value="IQ_motif_EF-hand-BS"/>
</dbReference>
<name>A0A7S3B6U8_9VIRI</name>
<organism evidence="2">
    <name type="scientific">Prasinoderma singulare</name>
    <dbReference type="NCBI Taxonomy" id="676789"/>
    <lineage>
        <taxon>Eukaryota</taxon>
        <taxon>Viridiplantae</taxon>
        <taxon>Prasinodermophyta</taxon>
        <taxon>Prasinodermophyceae</taxon>
        <taxon>Prasinodermales</taxon>
        <taxon>Prasinodermaceae</taxon>
        <taxon>Prasinoderma</taxon>
    </lineage>
</organism>
<proteinExistence type="predicted"/>
<gene>
    <name evidence="2" type="ORF">PSIN1315_LOCUS39</name>
</gene>
<dbReference type="Gene3D" id="1.20.5.190">
    <property type="match status" value="2"/>
</dbReference>
<protein>
    <submittedName>
        <fullName evidence="2">Uncharacterized protein</fullName>
    </submittedName>
</protein>
<accession>A0A7S3B6U8</accession>
<evidence type="ECO:0000256" key="1">
    <source>
        <dbReference type="SAM" id="MobiDB-lite"/>
    </source>
</evidence>
<dbReference type="PROSITE" id="PS50096">
    <property type="entry name" value="IQ"/>
    <property type="match status" value="4"/>
</dbReference>
<dbReference type="SMART" id="SM00015">
    <property type="entry name" value="IQ"/>
    <property type="match status" value="5"/>
</dbReference>
<dbReference type="AlphaFoldDB" id="A0A7S3B6U8"/>